<keyword evidence="3" id="KW-1185">Reference proteome</keyword>
<comment type="caution">
    <text evidence="2">The sequence shown here is derived from an EMBL/GenBank/DDBJ whole genome shotgun (WGS) entry which is preliminary data.</text>
</comment>
<dbReference type="InterPro" id="IPR008727">
    <property type="entry name" value="PAAR_motif"/>
</dbReference>
<feature type="compositionally biased region" description="Basic and acidic residues" evidence="1">
    <location>
        <begin position="1"/>
        <end position="10"/>
    </location>
</feature>
<feature type="region of interest" description="Disordered" evidence="1">
    <location>
        <begin position="1"/>
        <end position="22"/>
    </location>
</feature>
<protein>
    <submittedName>
        <fullName evidence="2">PAAR domain-containing protein</fullName>
    </submittedName>
</protein>
<gene>
    <name evidence="2" type="ORF">GNZ12_42075</name>
</gene>
<reference evidence="2 3" key="1">
    <citation type="submission" date="2019-11" db="EMBL/GenBank/DDBJ databases">
        <title>Metabolism of dissolved organic matter in forest soils.</title>
        <authorList>
            <person name="Cyle K.T."/>
            <person name="Wilhelm R.C."/>
            <person name="Martinez C.E."/>
        </authorList>
    </citation>
    <scope>NUCLEOTIDE SEQUENCE [LARGE SCALE GENOMIC DNA]</scope>
    <source>
        <strain evidence="2 3">1N</strain>
    </source>
</reference>
<sequence length="182" mass="19278">MRKAAVRDGDPTTTGGRVIGSSTGYTDRGTRLALDGDVATCSNCKGTHRIFGTGKGIFDRGRKVVVDGDSVLCPCGKNRVIVGRNPGYFLNSDHGSARASNAATEIESASSSLATGTFDEQIRAAAPGVTLKDYPYFIKTTDGRTSYGRTDADGNLPRIETQEANDYTVYWGDAALAQQQGI</sequence>
<dbReference type="RefSeq" id="WP_172318663.1">
    <property type="nucleotide sequence ID" value="NZ_WOEY01000175.1"/>
</dbReference>
<dbReference type="Pfam" id="PF05488">
    <property type="entry name" value="PAAR_motif"/>
    <property type="match status" value="1"/>
</dbReference>
<evidence type="ECO:0000256" key="1">
    <source>
        <dbReference type="SAM" id="MobiDB-lite"/>
    </source>
</evidence>
<name>A0ABX2C607_9BURK</name>
<organism evidence="2 3">
    <name type="scientific">Paraburkholderia solitsugae</name>
    <dbReference type="NCBI Taxonomy" id="2675748"/>
    <lineage>
        <taxon>Bacteria</taxon>
        <taxon>Pseudomonadati</taxon>
        <taxon>Pseudomonadota</taxon>
        <taxon>Betaproteobacteria</taxon>
        <taxon>Burkholderiales</taxon>
        <taxon>Burkholderiaceae</taxon>
        <taxon>Paraburkholderia</taxon>
    </lineage>
</organism>
<accession>A0ABX2C607</accession>
<dbReference type="EMBL" id="WOEY01000175">
    <property type="protein sequence ID" value="NPT47773.1"/>
    <property type="molecule type" value="Genomic_DNA"/>
</dbReference>
<dbReference type="CDD" id="cd14744">
    <property type="entry name" value="PAAR_CT_2"/>
    <property type="match status" value="1"/>
</dbReference>
<feature type="compositionally biased region" description="Polar residues" evidence="1">
    <location>
        <begin position="11"/>
        <end position="22"/>
    </location>
</feature>
<dbReference type="Proteomes" id="UP000652198">
    <property type="component" value="Unassembled WGS sequence"/>
</dbReference>
<evidence type="ECO:0000313" key="3">
    <source>
        <dbReference type="Proteomes" id="UP000652198"/>
    </source>
</evidence>
<evidence type="ECO:0000313" key="2">
    <source>
        <dbReference type="EMBL" id="NPT47773.1"/>
    </source>
</evidence>
<proteinExistence type="predicted"/>